<keyword evidence="14" id="KW-1185">Reference proteome</keyword>
<evidence type="ECO:0000256" key="11">
    <source>
        <dbReference type="SAM" id="Phobius"/>
    </source>
</evidence>
<dbReference type="GO" id="GO:0015627">
    <property type="term" value="C:type II protein secretion system complex"/>
    <property type="evidence" value="ECO:0007669"/>
    <property type="project" value="InterPro"/>
</dbReference>
<dbReference type="InterPro" id="IPR012902">
    <property type="entry name" value="N_methyl_site"/>
</dbReference>
<comment type="similarity">
    <text evidence="9">Belongs to the GSP H family.</text>
</comment>
<evidence type="ECO:0000256" key="5">
    <source>
        <dbReference type="ARBA" id="ARBA00022519"/>
    </source>
</evidence>
<protein>
    <recommendedName>
        <fullName evidence="2">Type II secretion system protein H</fullName>
    </recommendedName>
    <alternativeName>
        <fullName evidence="10">General secretion pathway protein H</fullName>
    </alternativeName>
</protein>
<keyword evidence="8 11" id="KW-0472">Membrane</keyword>
<dbReference type="Pfam" id="PF07963">
    <property type="entry name" value="N_methyl"/>
    <property type="match status" value="1"/>
</dbReference>
<keyword evidence="3" id="KW-1003">Cell membrane</keyword>
<dbReference type="GO" id="GO:0015628">
    <property type="term" value="P:protein secretion by the type II secretion system"/>
    <property type="evidence" value="ECO:0007669"/>
    <property type="project" value="InterPro"/>
</dbReference>
<dbReference type="RefSeq" id="WP_102588182.1">
    <property type="nucleotide sequence ID" value="NZ_BNAE01000008.1"/>
</dbReference>
<dbReference type="SUPFAM" id="SSF54523">
    <property type="entry name" value="Pili subunits"/>
    <property type="match status" value="1"/>
</dbReference>
<dbReference type="EMBL" id="PNRG01000021">
    <property type="protein sequence ID" value="PMR80121.1"/>
    <property type="molecule type" value="Genomic_DNA"/>
</dbReference>
<keyword evidence="7 11" id="KW-1133">Transmembrane helix</keyword>
<keyword evidence="5" id="KW-0997">Cell inner membrane</keyword>
<dbReference type="InterPro" id="IPR022346">
    <property type="entry name" value="T2SS_GspH"/>
</dbReference>
<comment type="subcellular location">
    <subcellularLocation>
        <location evidence="1">Cell inner membrane</location>
        <topology evidence="1">Single-pass membrane protein</topology>
    </subcellularLocation>
</comment>
<name>A0A2N7UI65_9GAMM</name>
<evidence type="ECO:0000256" key="7">
    <source>
        <dbReference type="ARBA" id="ARBA00022989"/>
    </source>
</evidence>
<evidence type="ECO:0000259" key="12">
    <source>
        <dbReference type="Pfam" id="PF12019"/>
    </source>
</evidence>
<evidence type="ECO:0000256" key="2">
    <source>
        <dbReference type="ARBA" id="ARBA00021549"/>
    </source>
</evidence>
<evidence type="ECO:0000313" key="13">
    <source>
        <dbReference type="EMBL" id="PMR80121.1"/>
    </source>
</evidence>
<evidence type="ECO:0000256" key="1">
    <source>
        <dbReference type="ARBA" id="ARBA00004377"/>
    </source>
</evidence>
<keyword evidence="6 11" id="KW-0812">Transmembrane</keyword>
<accession>A0A2N7UI65</accession>
<dbReference type="InterPro" id="IPR045584">
    <property type="entry name" value="Pilin-like"/>
</dbReference>
<dbReference type="Pfam" id="PF12019">
    <property type="entry name" value="GspH"/>
    <property type="match status" value="1"/>
</dbReference>
<evidence type="ECO:0000256" key="10">
    <source>
        <dbReference type="ARBA" id="ARBA00030775"/>
    </source>
</evidence>
<evidence type="ECO:0000256" key="4">
    <source>
        <dbReference type="ARBA" id="ARBA00022481"/>
    </source>
</evidence>
<reference evidence="13 14" key="1">
    <citation type="submission" date="2018-01" db="EMBL/GenBank/DDBJ databases">
        <title>Halomonas endophytica sp. nov., isolated from storage liquid in the stems of Populus euphratica.</title>
        <authorList>
            <person name="Chen C."/>
        </authorList>
    </citation>
    <scope>NUCLEOTIDE SEQUENCE [LARGE SCALE GENOMIC DNA]</scope>
    <source>
        <strain evidence="13 14">BZ-SZ-XJ27</strain>
    </source>
</reference>
<dbReference type="AlphaFoldDB" id="A0A2N7UI65"/>
<dbReference type="PROSITE" id="PS00409">
    <property type="entry name" value="PROKAR_NTER_METHYL"/>
    <property type="match status" value="1"/>
</dbReference>
<feature type="transmembrane region" description="Helical" evidence="11">
    <location>
        <begin position="6"/>
        <end position="29"/>
    </location>
</feature>
<evidence type="ECO:0000313" key="14">
    <source>
        <dbReference type="Proteomes" id="UP000235547"/>
    </source>
</evidence>
<evidence type="ECO:0000256" key="8">
    <source>
        <dbReference type="ARBA" id="ARBA00023136"/>
    </source>
</evidence>
<dbReference type="Proteomes" id="UP000235547">
    <property type="component" value="Unassembled WGS sequence"/>
</dbReference>
<comment type="caution">
    <text evidence="13">The sequence shown here is derived from an EMBL/GenBank/DDBJ whole genome shotgun (WGS) entry which is preliminary data.</text>
</comment>
<evidence type="ECO:0000256" key="6">
    <source>
        <dbReference type="ARBA" id="ARBA00022692"/>
    </source>
</evidence>
<keyword evidence="4" id="KW-0488">Methylation</keyword>
<organism evidence="13 14">
    <name type="scientific">Halomonas urumqiensis</name>
    <dbReference type="NCBI Taxonomy" id="1684789"/>
    <lineage>
        <taxon>Bacteria</taxon>
        <taxon>Pseudomonadati</taxon>
        <taxon>Pseudomonadota</taxon>
        <taxon>Gammaproteobacteria</taxon>
        <taxon>Oceanospirillales</taxon>
        <taxon>Halomonadaceae</taxon>
        <taxon>Halomonas</taxon>
    </lineage>
</organism>
<dbReference type="OrthoDB" id="6367648at2"/>
<proteinExistence type="inferred from homology"/>
<sequence>MISRGFTLIELLVTLAVAVILATIAVPGFQGMMATNRFSADYNEVLTGLNYARSEAAKRRETIVFEIISDAPWEYKVYPEGESGNILRMGAASDDKVSISTGSVEFNALGRRMSTCVDWTDCTLAVSLGEDRVSGIEIGLTGRVSKTDTIPEPSEDENG</sequence>
<dbReference type="GO" id="GO:0005886">
    <property type="term" value="C:plasma membrane"/>
    <property type="evidence" value="ECO:0007669"/>
    <property type="project" value="UniProtKB-SubCell"/>
</dbReference>
<gene>
    <name evidence="13" type="ORF">C1H70_09920</name>
</gene>
<dbReference type="NCBIfam" id="TIGR02532">
    <property type="entry name" value="IV_pilin_GFxxxE"/>
    <property type="match status" value="1"/>
</dbReference>
<dbReference type="Gene3D" id="3.30.700.10">
    <property type="entry name" value="Glycoprotein, Type 4 Pilin"/>
    <property type="match status" value="1"/>
</dbReference>
<evidence type="ECO:0000256" key="9">
    <source>
        <dbReference type="ARBA" id="ARBA00025772"/>
    </source>
</evidence>
<evidence type="ECO:0000256" key="3">
    <source>
        <dbReference type="ARBA" id="ARBA00022475"/>
    </source>
</evidence>
<feature type="domain" description="General secretion pathway GspH" evidence="12">
    <location>
        <begin position="43"/>
        <end position="122"/>
    </location>
</feature>